<keyword evidence="3" id="KW-1185">Reference proteome</keyword>
<dbReference type="InterPro" id="IPR027417">
    <property type="entry name" value="P-loop_NTPase"/>
</dbReference>
<gene>
    <name evidence="2" type="ORF">ASNO1_70560</name>
</gene>
<name>A0ABQ6R3J8_9BACT</name>
<dbReference type="PIRSF" id="PIRSF029347">
    <property type="entry name" value="RecF"/>
    <property type="match status" value="1"/>
</dbReference>
<dbReference type="PANTHER" id="PTHR40396">
    <property type="entry name" value="ATPASE-LIKE PROTEIN"/>
    <property type="match status" value="1"/>
</dbReference>
<evidence type="ECO:0000259" key="1">
    <source>
        <dbReference type="Pfam" id="PF13304"/>
    </source>
</evidence>
<dbReference type="Pfam" id="PF13304">
    <property type="entry name" value="AAA_21"/>
    <property type="match status" value="1"/>
</dbReference>
<evidence type="ECO:0000313" key="3">
    <source>
        <dbReference type="Proteomes" id="UP001342631"/>
    </source>
</evidence>
<organism evidence="2 3">
    <name type="scientific">Corallococcus caeni</name>
    <dbReference type="NCBI Taxonomy" id="3082388"/>
    <lineage>
        <taxon>Bacteria</taxon>
        <taxon>Pseudomonadati</taxon>
        <taxon>Myxococcota</taxon>
        <taxon>Myxococcia</taxon>
        <taxon>Myxococcales</taxon>
        <taxon>Cystobacterineae</taxon>
        <taxon>Myxococcaceae</taxon>
        <taxon>Corallococcus</taxon>
    </lineage>
</organism>
<dbReference type="RefSeq" id="WP_338281995.1">
    <property type="nucleotide sequence ID" value="NZ_BTTX01000009.1"/>
</dbReference>
<dbReference type="InterPro" id="IPR003959">
    <property type="entry name" value="ATPase_AAA_core"/>
</dbReference>
<evidence type="ECO:0000313" key="2">
    <source>
        <dbReference type="EMBL" id="GMU10802.1"/>
    </source>
</evidence>
<comment type="caution">
    <text evidence="2">The sequence shown here is derived from an EMBL/GenBank/DDBJ whole genome shotgun (WGS) entry which is preliminary data.</text>
</comment>
<dbReference type="PANTHER" id="PTHR40396:SF1">
    <property type="entry name" value="ATPASE AAA-TYPE CORE DOMAIN-CONTAINING PROTEIN"/>
    <property type="match status" value="1"/>
</dbReference>
<dbReference type="InterPro" id="IPR014555">
    <property type="entry name" value="RecF-like"/>
</dbReference>
<dbReference type="Gene3D" id="3.40.50.300">
    <property type="entry name" value="P-loop containing nucleotide triphosphate hydrolases"/>
    <property type="match status" value="2"/>
</dbReference>
<feature type="domain" description="ATPase AAA-type core" evidence="1">
    <location>
        <begin position="31"/>
        <end position="361"/>
    </location>
</feature>
<sequence>MVKSHGMRPLLELSVKNYKSLRNVTVRLGPLNVLVGPNGSGKSNLLDLLQFLGDSVREDLRPALDKRGGLWRVQFRGKDAARGPVDPRIRIHVKANVTAHSHEDAPDEYVLSISGMRGRIRAPEGTRIGFILKRNEQFTFKRVKGRGRRITISGSKVDLRETHGEKTTTKSGPALRSDSLGLSTLPRLAASSGGDEVRKVAELFSTFRVFDVDARAARLPSSISTSSALHADASNLAAFLNHLSEDEENFERLQEDARAIVPGLVRIHFRKVGGAEEAVAVELEESGLSGRTTLAEASFGTVRALALLALLYDPQPPQLTCVEEIDHGFHPYVFDRLVERLRWASARTQFLIATHSPSLVNRLSADELIVCERDTETGASIIPAADPEDVRAMEERANGRMGLGELWFTGALGGVPR</sequence>
<protein>
    <submittedName>
        <fullName evidence="2">AAA family ATPase</fullName>
    </submittedName>
</protein>
<dbReference type="SUPFAM" id="SSF52540">
    <property type="entry name" value="P-loop containing nucleoside triphosphate hydrolases"/>
    <property type="match status" value="1"/>
</dbReference>
<accession>A0ABQ6R3J8</accession>
<reference evidence="2 3" key="1">
    <citation type="journal article" date="2024" name="Arch. Microbiol.">
        <title>Corallococcus caeni sp. nov., a novel myxobacterium isolated from activated sludge.</title>
        <authorList>
            <person name="Tomita S."/>
            <person name="Nakai R."/>
            <person name="Kuroda K."/>
            <person name="Kurashita H."/>
            <person name="Hatamoto M."/>
            <person name="Yamaguchi T."/>
            <person name="Narihiro T."/>
        </authorList>
    </citation>
    <scope>NUCLEOTIDE SEQUENCE [LARGE SCALE GENOMIC DNA]</scope>
    <source>
        <strain evidence="2 3">NO1</strain>
    </source>
</reference>
<proteinExistence type="predicted"/>
<dbReference type="EMBL" id="BTTX01000009">
    <property type="protein sequence ID" value="GMU10802.1"/>
    <property type="molecule type" value="Genomic_DNA"/>
</dbReference>
<dbReference type="Proteomes" id="UP001342631">
    <property type="component" value="Unassembled WGS sequence"/>
</dbReference>